<dbReference type="SUPFAM" id="SSF51182">
    <property type="entry name" value="RmlC-like cupins"/>
    <property type="match status" value="1"/>
</dbReference>
<evidence type="ECO:0000313" key="3">
    <source>
        <dbReference type="EMBL" id="CAA9412809.1"/>
    </source>
</evidence>
<dbReference type="AlphaFoldDB" id="A0A6J4PKH6"/>
<dbReference type="PANTHER" id="PTHR46797">
    <property type="entry name" value="HTH-TYPE TRANSCRIPTIONAL REGULATOR"/>
    <property type="match status" value="1"/>
</dbReference>
<dbReference type="GO" id="GO:0005829">
    <property type="term" value="C:cytosol"/>
    <property type="evidence" value="ECO:0007669"/>
    <property type="project" value="TreeGrafter"/>
</dbReference>
<feature type="domain" description="HTH cro/C1-type" evidence="2">
    <location>
        <begin position="9"/>
        <end position="63"/>
    </location>
</feature>
<dbReference type="InterPro" id="IPR011051">
    <property type="entry name" value="RmlC_Cupin_sf"/>
</dbReference>
<gene>
    <name evidence="3" type="ORF">AVDCRST_MAG15-1716</name>
</gene>
<dbReference type="SUPFAM" id="SSF47413">
    <property type="entry name" value="lambda repressor-like DNA-binding domains"/>
    <property type="match status" value="1"/>
</dbReference>
<reference evidence="3" key="1">
    <citation type="submission" date="2020-02" db="EMBL/GenBank/DDBJ databases">
        <authorList>
            <person name="Meier V. D."/>
        </authorList>
    </citation>
    <scope>NUCLEOTIDE SEQUENCE</scope>
    <source>
        <strain evidence="3">AVDCRST_MAG15</strain>
    </source>
</reference>
<dbReference type="EMBL" id="CADCUU010000244">
    <property type="protein sequence ID" value="CAA9412809.1"/>
    <property type="molecule type" value="Genomic_DNA"/>
</dbReference>
<dbReference type="Gene3D" id="1.10.260.40">
    <property type="entry name" value="lambda repressor-like DNA-binding domains"/>
    <property type="match status" value="1"/>
</dbReference>
<proteinExistence type="predicted"/>
<dbReference type="GO" id="GO:0003700">
    <property type="term" value="F:DNA-binding transcription factor activity"/>
    <property type="evidence" value="ECO:0007669"/>
    <property type="project" value="TreeGrafter"/>
</dbReference>
<dbReference type="InterPro" id="IPR014710">
    <property type="entry name" value="RmlC-like_jellyroll"/>
</dbReference>
<dbReference type="GO" id="GO:0003677">
    <property type="term" value="F:DNA binding"/>
    <property type="evidence" value="ECO:0007669"/>
    <property type="project" value="UniProtKB-KW"/>
</dbReference>
<protein>
    <submittedName>
        <fullName evidence="3">Transcriptional regulator</fullName>
    </submittedName>
</protein>
<dbReference type="InterPro" id="IPR010982">
    <property type="entry name" value="Lambda_DNA-bd_dom_sf"/>
</dbReference>
<name>A0A6J4PKH6_9RHOB</name>
<dbReference type="InterPro" id="IPR050807">
    <property type="entry name" value="TransReg_Diox_bact_type"/>
</dbReference>
<dbReference type="Pfam" id="PF07883">
    <property type="entry name" value="Cupin_2"/>
    <property type="match status" value="1"/>
</dbReference>
<dbReference type="Pfam" id="PF13560">
    <property type="entry name" value="HTH_31"/>
    <property type="match status" value="1"/>
</dbReference>
<organism evidence="3">
    <name type="scientific">uncultured Rubellimicrobium sp</name>
    <dbReference type="NCBI Taxonomy" id="543078"/>
    <lineage>
        <taxon>Bacteria</taxon>
        <taxon>Pseudomonadati</taxon>
        <taxon>Pseudomonadota</taxon>
        <taxon>Alphaproteobacteria</taxon>
        <taxon>Rhodobacterales</taxon>
        <taxon>Roseobacteraceae</taxon>
        <taxon>Rubellimicrobium</taxon>
        <taxon>environmental samples</taxon>
    </lineage>
</organism>
<dbReference type="CDD" id="cd02209">
    <property type="entry name" value="cupin_XRE_C"/>
    <property type="match status" value="1"/>
</dbReference>
<dbReference type="Gene3D" id="2.60.120.10">
    <property type="entry name" value="Jelly Rolls"/>
    <property type="match status" value="1"/>
</dbReference>
<dbReference type="CDD" id="cd00093">
    <property type="entry name" value="HTH_XRE"/>
    <property type="match status" value="1"/>
</dbReference>
<evidence type="ECO:0000256" key="1">
    <source>
        <dbReference type="ARBA" id="ARBA00023125"/>
    </source>
</evidence>
<keyword evidence="1" id="KW-0238">DNA-binding</keyword>
<evidence type="ECO:0000259" key="2">
    <source>
        <dbReference type="PROSITE" id="PS50943"/>
    </source>
</evidence>
<dbReference type="PROSITE" id="PS50943">
    <property type="entry name" value="HTH_CROC1"/>
    <property type="match status" value="1"/>
</dbReference>
<sequence length="184" mass="19797">MSRQIGEDVRALRRARDLTLQSLSSAIGRSVGWLSQIERGQTTPSVRDLGLLAGQLGISISFFFRSSGRDEGERGLIQREADRVPIGSLESGLSEELLSPRLGGSFEMIRSVFAPGASSDGPVSERGAEHGGVLLQGVLTLAIGNREFRLSPGDSFQFAGQPYAWRNDGEIPAVAVWVISPPVY</sequence>
<dbReference type="InterPro" id="IPR013096">
    <property type="entry name" value="Cupin_2"/>
</dbReference>
<dbReference type="InterPro" id="IPR001387">
    <property type="entry name" value="Cro/C1-type_HTH"/>
</dbReference>
<accession>A0A6J4PKH6</accession>
<dbReference type="SMART" id="SM00530">
    <property type="entry name" value="HTH_XRE"/>
    <property type="match status" value="1"/>
</dbReference>
<dbReference type="PANTHER" id="PTHR46797:SF2">
    <property type="entry name" value="TRANSCRIPTIONAL REGULATOR"/>
    <property type="match status" value="1"/>
</dbReference>